<accession>A0A1V6TVY3</accession>
<dbReference type="EMBL" id="MLQL01000003">
    <property type="protein sequence ID" value="OQE30421.1"/>
    <property type="molecule type" value="Genomic_DNA"/>
</dbReference>
<reference evidence="2" key="1">
    <citation type="journal article" date="2017" name="Nat. Microbiol.">
        <title>Global analysis of biosynthetic gene clusters reveals vast potential of secondary metabolite production in Penicillium species.</title>
        <authorList>
            <person name="Nielsen J.C."/>
            <person name="Grijseels S."/>
            <person name="Prigent S."/>
            <person name="Ji B."/>
            <person name="Dainat J."/>
            <person name="Nielsen K.F."/>
            <person name="Frisvad J.C."/>
            <person name="Workman M."/>
            <person name="Nielsen J."/>
        </authorList>
    </citation>
    <scope>NUCLEOTIDE SEQUENCE [LARGE SCALE GENOMIC DNA]</scope>
    <source>
        <strain evidence="2">IBT 14082</strain>
    </source>
</reference>
<evidence type="ECO:0000313" key="1">
    <source>
        <dbReference type="EMBL" id="OQE30421.1"/>
    </source>
</evidence>
<evidence type="ECO:0000313" key="2">
    <source>
        <dbReference type="Proteomes" id="UP000191342"/>
    </source>
</evidence>
<name>A0A1V6TVY3_9EURO</name>
<proteinExistence type="predicted"/>
<sequence>MADEYRLWKKKGRSLQKWIENYCASGCPYPISTFTLTPKHRDYIVDRTSVHLDANLLTALNLSNANSTYRQVSITLRDEGPPVWWIGRTGPGVIFIDDVFRSKRSDDPYISEFTKAAYKMDFRLDSLRNVFVSNVDEVNTLSCLRKVYKSQGLHYPSSTEQTWEPSLPEFNALLGTGIGKIVAAFVLCAWGQGRKRIARIVTFHIGADVHKLYMRFDLEDI</sequence>
<keyword evidence="2" id="KW-1185">Reference proteome</keyword>
<dbReference type="AlphaFoldDB" id="A0A1V6TVY3"/>
<organism evidence="1 2">
    <name type="scientific">Penicillium flavigenum</name>
    <dbReference type="NCBI Taxonomy" id="254877"/>
    <lineage>
        <taxon>Eukaryota</taxon>
        <taxon>Fungi</taxon>
        <taxon>Dikarya</taxon>
        <taxon>Ascomycota</taxon>
        <taxon>Pezizomycotina</taxon>
        <taxon>Eurotiomycetes</taxon>
        <taxon>Eurotiomycetidae</taxon>
        <taxon>Eurotiales</taxon>
        <taxon>Aspergillaceae</taxon>
        <taxon>Penicillium</taxon>
    </lineage>
</organism>
<dbReference type="OrthoDB" id="4366145at2759"/>
<gene>
    <name evidence="1" type="ORF">PENFLA_c003G02701</name>
</gene>
<comment type="caution">
    <text evidence="1">The sequence shown here is derived from an EMBL/GenBank/DDBJ whole genome shotgun (WGS) entry which is preliminary data.</text>
</comment>
<dbReference type="Proteomes" id="UP000191342">
    <property type="component" value="Unassembled WGS sequence"/>
</dbReference>
<protein>
    <submittedName>
        <fullName evidence="1">Uncharacterized protein</fullName>
    </submittedName>
</protein>